<dbReference type="GO" id="GO:0009245">
    <property type="term" value="P:lipid A biosynthetic process"/>
    <property type="evidence" value="ECO:0007669"/>
    <property type="project" value="TreeGrafter"/>
</dbReference>
<dbReference type="PANTHER" id="PTHR34990:SF2">
    <property type="entry name" value="BLL8164 PROTEIN"/>
    <property type="match status" value="1"/>
</dbReference>
<dbReference type="GO" id="GO:0008758">
    <property type="term" value="F:UDP-2,3-diacylglucosamine hydrolase activity"/>
    <property type="evidence" value="ECO:0007669"/>
    <property type="project" value="TreeGrafter"/>
</dbReference>
<dbReference type="Proteomes" id="UP000238196">
    <property type="component" value="Unassembled WGS sequence"/>
</dbReference>
<dbReference type="AlphaFoldDB" id="A0A2S5KIG1"/>
<dbReference type="Pfam" id="PF00149">
    <property type="entry name" value="Metallophos"/>
    <property type="match status" value="1"/>
</dbReference>
<dbReference type="Gene3D" id="3.60.21.10">
    <property type="match status" value="1"/>
</dbReference>
<gene>
    <name evidence="7" type="ORF">C4K68_26005</name>
</gene>
<reference evidence="7 8" key="1">
    <citation type="submission" date="2018-02" db="EMBL/GenBank/DDBJ databases">
        <title>novel marine gammaproteobacteria from coastal saline agro ecosystem.</title>
        <authorList>
            <person name="Krishnan R."/>
            <person name="Ramesh Kumar N."/>
        </authorList>
    </citation>
    <scope>NUCLEOTIDE SEQUENCE [LARGE SCALE GENOMIC DNA]</scope>
    <source>
        <strain evidence="7 8">228</strain>
    </source>
</reference>
<keyword evidence="4" id="KW-0472">Membrane</keyword>
<accession>A0A2S5KIG1</accession>
<evidence type="ECO:0000256" key="3">
    <source>
        <dbReference type="ARBA" id="ARBA00022723"/>
    </source>
</evidence>
<comment type="caution">
    <text evidence="7">The sequence shown here is derived from an EMBL/GenBank/DDBJ whole genome shotgun (WGS) entry which is preliminary data.</text>
</comment>
<evidence type="ECO:0000256" key="2">
    <source>
        <dbReference type="ARBA" id="ARBA00022519"/>
    </source>
</evidence>
<keyword evidence="3" id="KW-0479">Metal-binding</keyword>
<evidence type="ECO:0000256" key="1">
    <source>
        <dbReference type="ARBA" id="ARBA00022475"/>
    </source>
</evidence>
<name>A0A2S5KIG1_9PROT</name>
<evidence type="ECO:0000313" key="7">
    <source>
        <dbReference type="EMBL" id="PPC74393.1"/>
    </source>
</evidence>
<evidence type="ECO:0000256" key="5">
    <source>
        <dbReference type="ARBA" id="ARBA00023211"/>
    </source>
</evidence>
<protein>
    <submittedName>
        <fullName evidence="7">UDP-2,3-diacylglucosamine hydrolase</fullName>
    </submittedName>
</protein>
<dbReference type="CDD" id="cd07398">
    <property type="entry name" value="MPP_YbbF-LpxH"/>
    <property type="match status" value="1"/>
</dbReference>
<evidence type="ECO:0000256" key="4">
    <source>
        <dbReference type="ARBA" id="ARBA00023136"/>
    </source>
</evidence>
<organism evidence="7 8">
    <name type="scientific">Proteobacteria bacterium 228</name>
    <dbReference type="NCBI Taxonomy" id="2083153"/>
    <lineage>
        <taxon>Bacteria</taxon>
        <taxon>Pseudomonadati</taxon>
        <taxon>Pseudomonadota</taxon>
    </lineage>
</organism>
<dbReference type="OrthoDB" id="9802481at2"/>
<dbReference type="GO" id="GO:0016020">
    <property type="term" value="C:membrane"/>
    <property type="evidence" value="ECO:0007669"/>
    <property type="project" value="GOC"/>
</dbReference>
<keyword evidence="1" id="KW-1003">Cell membrane</keyword>
<keyword evidence="5" id="KW-0464">Manganese</keyword>
<dbReference type="InterPro" id="IPR043461">
    <property type="entry name" value="LpxH-like"/>
</dbReference>
<evidence type="ECO:0000259" key="6">
    <source>
        <dbReference type="Pfam" id="PF00149"/>
    </source>
</evidence>
<keyword evidence="2" id="KW-0997">Cell inner membrane</keyword>
<keyword evidence="7" id="KW-0378">Hydrolase</keyword>
<feature type="domain" description="Calcineurin-like phosphoesterase" evidence="6">
    <location>
        <begin position="14"/>
        <end position="211"/>
    </location>
</feature>
<dbReference type="FunFam" id="3.60.21.10:FF:000029">
    <property type="entry name" value="UDP-2,3-diacylglucosamine hydrolase"/>
    <property type="match status" value="1"/>
</dbReference>
<dbReference type="SUPFAM" id="SSF56300">
    <property type="entry name" value="Metallo-dependent phosphatases"/>
    <property type="match status" value="1"/>
</dbReference>
<dbReference type="InterPro" id="IPR004843">
    <property type="entry name" value="Calcineurin-like_PHP"/>
</dbReference>
<dbReference type="InterPro" id="IPR029052">
    <property type="entry name" value="Metallo-depent_PP-like"/>
</dbReference>
<dbReference type="EMBL" id="PRLP01000148">
    <property type="protein sequence ID" value="PPC74393.1"/>
    <property type="molecule type" value="Genomic_DNA"/>
</dbReference>
<sequence length="267" mass="30878">MASNASAKRSVRSIWISDTHLGSKGCQAELLTEFLKHHDCEQLYLVGDIIDGWRMRKGVYWPQSHSNVLRRILTMAKRGTRVTYVTGNHDEFLRRYSTLQLGNITLTDEAEHVTAKGERLLILHGDMFDVITRYHRWLAFLGDSAYEMLLILNRWLNDLRRRFGFGYWSLSAYLKHKVKKAVNFIGEFEEALAHECHKRNFDGVVCGHIHHAEIRDIGKVRYLNCGDWVESCTALVEDMQGEISLIAWVRQRETVVTTPMPQLESST</sequence>
<dbReference type="GO" id="GO:0046872">
    <property type="term" value="F:metal ion binding"/>
    <property type="evidence" value="ECO:0007669"/>
    <property type="project" value="UniProtKB-KW"/>
</dbReference>
<evidence type="ECO:0000313" key="8">
    <source>
        <dbReference type="Proteomes" id="UP000238196"/>
    </source>
</evidence>
<proteinExistence type="predicted"/>
<dbReference type="PANTHER" id="PTHR34990">
    <property type="entry name" value="UDP-2,3-DIACYLGLUCOSAMINE HYDROLASE-RELATED"/>
    <property type="match status" value="1"/>
</dbReference>